<evidence type="ECO:0000313" key="2">
    <source>
        <dbReference type="EMBL" id="KKN44255.1"/>
    </source>
</evidence>
<accession>A0A0F9QJG2</accession>
<dbReference type="AlphaFoldDB" id="A0A0F9QJG2"/>
<evidence type="ECO:0000256" key="1">
    <source>
        <dbReference type="SAM" id="MobiDB-lite"/>
    </source>
</evidence>
<evidence type="ECO:0008006" key="3">
    <source>
        <dbReference type="Google" id="ProtNLM"/>
    </source>
</evidence>
<organism evidence="2">
    <name type="scientific">marine sediment metagenome</name>
    <dbReference type="NCBI Taxonomy" id="412755"/>
    <lineage>
        <taxon>unclassified sequences</taxon>
        <taxon>metagenomes</taxon>
        <taxon>ecological metagenomes</taxon>
    </lineage>
</organism>
<dbReference type="Pfam" id="PF07230">
    <property type="entry name" value="Portal_T4"/>
    <property type="match status" value="1"/>
</dbReference>
<dbReference type="InterPro" id="IPR010823">
    <property type="entry name" value="Portal_Gp20"/>
</dbReference>
<gene>
    <name evidence="2" type="ORF">LCGC14_0694600</name>
</gene>
<reference evidence="2" key="1">
    <citation type="journal article" date="2015" name="Nature">
        <title>Complex archaea that bridge the gap between prokaryotes and eukaryotes.</title>
        <authorList>
            <person name="Spang A."/>
            <person name="Saw J.H."/>
            <person name="Jorgensen S.L."/>
            <person name="Zaremba-Niedzwiedzka K."/>
            <person name="Martijn J."/>
            <person name="Lind A.E."/>
            <person name="van Eijk R."/>
            <person name="Schleper C."/>
            <person name="Guy L."/>
            <person name="Ettema T.J."/>
        </authorList>
    </citation>
    <scope>NUCLEOTIDE SEQUENCE</scope>
</reference>
<feature type="compositionally biased region" description="Acidic residues" evidence="1">
    <location>
        <begin position="581"/>
        <end position="592"/>
    </location>
</feature>
<sequence length="592" mass="66752">MSWKKHFQSSSAARKYQKLAARYADDSMMAGSPNSYSSRFASWLPEVYSGQPNRIERYSQYDNMDLDTEVNMALDTIADSSTQTNSDNSIPFGFEWEDGITGEDIELLKEMLHQWTSINELDRRIHKTFRSVLKYGDQFFIRDPETYKLFWVAPDKVDSVIVDEGKGKEPEQYVIRDLDANLQTLVASGNLKRPADTRGYSSGPLASGQFQGGAQYGAGGQGGSRFNKNMNVGGTAGLAFYVNADNIVHLSLSEGLDNVWPFGISILENIFKTFKQKELIEDAIIIYRVQRAPERRIFYIDTGRLPNHRAMAYLERIKNEIQQKRIPSRTGGQGNVIDATYNPMSMLEDYFFAQNSEGKGSKVETLPGGDQLGQIDDLKYFHHKLRTGLRVPRSYMPDFDDGGGAIFNDGRVGTAYIEELRFTNYCERLQNLIVPHFDLEFKLFCKHRGINIHSSLFKLKFNKPQNFSSYRQTEVDGAVLGVYSQVAEIGHISRRFGLMKYAAWTEEEVLENERMWAEENSEKLKEAKADETVQMGDEVSGFGDVGASAAGLEGGEEPTEEEGEELPNETGQESPISGAENAEEEEIDTEEL</sequence>
<dbReference type="EMBL" id="LAZR01001459">
    <property type="protein sequence ID" value="KKN44255.1"/>
    <property type="molecule type" value="Genomic_DNA"/>
</dbReference>
<comment type="caution">
    <text evidence="2">The sequence shown here is derived from an EMBL/GenBank/DDBJ whole genome shotgun (WGS) entry which is preliminary data.</text>
</comment>
<feature type="region of interest" description="Disordered" evidence="1">
    <location>
        <begin position="538"/>
        <end position="592"/>
    </location>
</feature>
<name>A0A0F9QJG2_9ZZZZ</name>
<feature type="compositionally biased region" description="Acidic residues" evidence="1">
    <location>
        <begin position="554"/>
        <end position="567"/>
    </location>
</feature>
<proteinExistence type="predicted"/>
<protein>
    <recommendedName>
        <fullName evidence="3">Portal protein</fullName>
    </recommendedName>
</protein>